<dbReference type="EMBL" id="NCKV01020650">
    <property type="protein sequence ID" value="RWS20024.1"/>
    <property type="molecule type" value="Genomic_DNA"/>
</dbReference>
<dbReference type="Proteomes" id="UP000288716">
    <property type="component" value="Unassembled WGS sequence"/>
</dbReference>
<dbReference type="VEuPathDB" id="VectorBase:LDEU012016"/>
<dbReference type="InterPro" id="IPR002068">
    <property type="entry name" value="A-crystallin/Hsp20_dom"/>
</dbReference>
<feature type="domain" description="SHSP" evidence="4">
    <location>
        <begin position="1"/>
        <end position="60"/>
    </location>
</feature>
<reference evidence="5 6" key="1">
    <citation type="journal article" date="2018" name="Gigascience">
        <title>Genomes of trombidid mites reveal novel predicted allergens and laterally-transferred genes associated with secondary metabolism.</title>
        <authorList>
            <person name="Dong X."/>
            <person name="Chaisiri K."/>
            <person name="Xia D."/>
            <person name="Armstrong S.D."/>
            <person name="Fang Y."/>
            <person name="Donnelly M.J."/>
            <person name="Kadowaki T."/>
            <person name="McGarry J.W."/>
            <person name="Darby A.C."/>
            <person name="Makepeace B.L."/>
        </authorList>
    </citation>
    <scope>NUCLEOTIDE SEQUENCE [LARGE SCALE GENOMIC DNA]</scope>
    <source>
        <strain evidence="5">UoL-UT</strain>
    </source>
</reference>
<name>A0A443RXT4_9ACAR</name>
<dbReference type="GO" id="GO:0009408">
    <property type="term" value="P:response to heat"/>
    <property type="evidence" value="ECO:0007669"/>
    <property type="project" value="TreeGrafter"/>
</dbReference>
<feature type="region of interest" description="Disordered" evidence="3">
    <location>
        <begin position="68"/>
        <end position="87"/>
    </location>
</feature>
<keyword evidence="6" id="KW-1185">Reference proteome</keyword>
<dbReference type="SUPFAM" id="SSF49764">
    <property type="entry name" value="HSP20-like chaperones"/>
    <property type="match status" value="1"/>
</dbReference>
<dbReference type="PROSITE" id="PS01031">
    <property type="entry name" value="SHSP"/>
    <property type="match status" value="1"/>
</dbReference>
<feature type="compositionally biased region" description="Basic and acidic residues" evidence="3">
    <location>
        <begin position="68"/>
        <end position="77"/>
    </location>
</feature>
<evidence type="ECO:0000313" key="5">
    <source>
        <dbReference type="EMBL" id="RWS20024.1"/>
    </source>
</evidence>
<dbReference type="InterPro" id="IPR001436">
    <property type="entry name" value="Alpha-crystallin/sHSP_animal"/>
</dbReference>
<dbReference type="CDD" id="cd06526">
    <property type="entry name" value="metazoan_ACD"/>
    <property type="match status" value="1"/>
</dbReference>
<dbReference type="GO" id="GO:0042026">
    <property type="term" value="P:protein refolding"/>
    <property type="evidence" value="ECO:0007669"/>
    <property type="project" value="TreeGrafter"/>
</dbReference>
<evidence type="ECO:0000259" key="4">
    <source>
        <dbReference type="PROSITE" id="PS01031"/>
    </source>
</evidence>
<evidence type="ECO:0000256" key="1">
    <source>
        <dbReference type="PROSITE-ProRule" id="PRU00285"/>
    </source>
</evidence>
<proteinExistence type="inferred from homology"/>
<dbReference type="PANTHER" id="PTHR45640">
    <property type="entry name" value="HEAT SHOCK PROTEIN HSP-12.2-RELATED"/>
    <property type="match status" value="1"/>
</dbReference>
<comment type="similarity">
    <text evidence="1 2">Belongs to the small heat shock protein (HSP20) family.</text>
</comment>
<comment type="caution">
    <text evidence="5">The sequence shown here is derived from an EMBL/GenBank/DDBJ whole genome shotgun (WGS) entry which is preliminary data.</text>
</comment>
<dbReference type="Pfam" id="PF00011">
    <property type="entry name" value="HSP20"/>
    <property type="match status" value="1"/>
</dbReference>
<dbReference type="STRING" id="299467.A0A443RXT4"/>
<dbReference type="OrthoDB" id="1431247at2759"/>
<accession>A0A443RXT4</accession>
<dbReference type="AlphaFoldDB" id="A0A443RXT4"/>
<dbReference type="InterPro" id="IPR008978">
    <property type="entry name" value="HSP20-like_chaperone"/>
</dbReference>
<keyword evidence="5" id="KW-0346">Stress response</keyword>
<feature type="non-terminal residue" evidence="5">
    <location>
        <position position="1"/>
    </location>
</feature>
<protein>
    <submittedName>
        <fullName evidence="5">Small heat shock protein-like protein</fullName>
    </submittedName>
</protein>
<dbReference type="GO" id="GO:0051082">
    <property type="term" value="F:unfolded protein binding"/>
    <property type="evidence" value="ECO:0007669"/>
    <property type="project" value="TreeGrafter"/>
</dbReference>
<evidence type="ECO:0000313" key="6">
    <source>
        <dbReference type="Proteomes" id="UP000288716"/>
    </source>
</evidence>
<organism evidence="5 6">
    <name type="scientific">Leptotrombidium deliense</name>
    <dbReference type="NCBI Taxonomy" id="299467"/>
    <lineage>
        <taxon>Eukaryota</taxon>
        <taxon>Metazoa</taxon>
        <taxon>Ecdysozoa</taxon>
        <taxon>Arthropoda</taxon>
        <taxon>Chelicerata</taxon>
        <taxon>Arachnida</taxon>
        <taxon>Acari</taxon>
        <taxon>Acariformes</taxon>
        <taxon>Trombidiformes</taxon>
        <taxon>Prostigmata</taxon>
        <taxon>Anystina</taxon>
        <taxon>Parasitengona</taxon>
        <taxon>Trombiculoidea</taxon>
        <taxon>Trombiculidae</taxon>
        <taxon>Leptotrombidium</taxon>
    </lineage>
</organism>
<dbReference type="Gene3D" id="2.60.40.790">
    <property type="match status" value="1"/>
</dbReference>
<dbReference type="PANTHER" id="PTHR45640:SF26">
    <property type="entry name" value="RE23625P"/>
    <property type="match status" value="1"/>
</dbReference>
<dbReference type="GO" id="GO:0005634">
    <property type="term" value="C:nucleus"/>
    <property type="evidence" value="ECO:0007669"/>
    <property type="project" value="TreeGrafter"/>
</dbReference>
<evidence type="ECO:0000256" key="2">
    <source>
        <dbReference type="RuleBase" id="RU003616"/>
    </source>
</evidence>
<dbReference type="GO" id="GO:0005737">
    <property type="term" value="C:cytoplasm"/>
    <property type="evidence" value="ECO:0007669"/>
    <property type="project" value="TreeGrafter"/>
</dbReference>
<evidence type="ECO:0000256" key="3">
    <source>
        <dbReference type="SAM" id="MobiDB-lite"/>
    </source>
</evidence>
<sequence>KEEAGGFVSRQFMRRIPILEDVELDQMNSTLSAKGVLTITAPKKQVKPKMETRVIPIEVYDKEVKNDVIGEEYKNEATDPNSDESSK</sequence>
<gene>
    <name evidence="5" type="ORF">B4U80_12170</name>
</gene>